<dbReference type="NCBIfam" id="TIGR02646">
    <property type="entry name" value="retron system putative HNH endonuclease"/>
    <property type="match status" value="1"/>
</dbReference>
<keyword evidence="2" id="KW-1185">Reference proteome</keyword>
<evidence type="ECO:0000313" key="2">
    <source>
        <dbReference type="Proteomes" id="UP001237592"/>
    </source>
</evidence>
<proteinExistence type="predicted"/>
<dbReference type="InterPro" id="IPR053575">
    <property type="entry name" value="Retron_Ec78_HNH_endo"/>
</dbReference>
<dbReference type="Proteomes" id="UP001237592">
    <property type="component" value="Unassembled WGS sequence"/>
</dbReference>
<keyword evidence="1" id="KW-0540">Nuclease</keyword>
<dbReference type="EMBL" id="JAVFKP010000003">
    <property type="protein sequence ID" value="MDQ4627117.1"/>
    <property type="molecule type" value="Genomic_DNA"/>
</dbReference>
<organism evidence="1 2">
    <name type="scientific">Janthinobacterium lividum</name>
    <dbReference type="NCBI Taxonomy" id="29581"/>
    <lineage>
        <taxon>Bacteria</taxon>
        <taxon>Pseudomonadati</taxon>
        <taxon>Pseudomonadota</taxon>
        <taxon>Betaproteobacteria</taxon>
        <taxon>Burkholderiales</taxon>
        <taxon>Oxalobacteraceae</taxon>
        <taxon>Janthinobacterium</taxon>
    </lineage>
</organism>
<dbReference type="InterPro" id="IPR013467">
    <property type="entry name" value="HNH78-like"/>
</dbReference>
<keyword evidence="1" id="KW-0378">Hydrolase</keyword>
<comment type="caution">
    <text evidence="1">The sequence shown here is derived from an EMBL/GenBank/DDBJ whole genome shotgun (WGS) entry which is preliminary data.</text>
</comment>
<evidence type="ECO:0000313" key="1">
    <source>
        <dbReference type="EMBL" id="MDQ4627117.1"/>
    </source>
</evidence>
<accession>A0ABU0XU93</accession>
<gene>
    <name evidence="1" type="primary">ptuB</name>
    <name evidence="1" type="ORF">RB624_14580</name>
</gene>
<keyword evidence="1" id="KW-0255">Endonuclease</keyword>
<name>A0ABU0XU93_9BURK</name>
<dbReference type="RefSeq" id="WP_307779458.1">
    <property type="nucleotide sequence ID" value="NZ_JAVFKP010000003.1"/>
</dbReference>
<protein>
    <submittedName>
        <fullName evidence="1">Retron Ec78 anti-phage system effector HNH endonuclease PtuB</fullName>
    </submittedName>
</protein>
<dbReference type="NCBIfam" id="NF041761">
    <property type="entry name" value="PtuB"/>
    <property type="match status" value="1"/>
</dbReference>
<dbReference type="GO" id="GO:0004519">
    <property type="term" value="F:endonuclease activity"/>
    <property type="evidence" value="ECO:0007669"/>
    <property type="project" value="UniProtKB-KW"/>
</dbReference>
<sequence length="210" mass="24440">MHKLQRRAAPICLSRYQHGRDNWKTVTVEDKQAIWEKLDEMQQHRCAYCEDTLRDNKKHIDHFRQKGRDPKVTFLWSNLFGSCNRVDNCGKFKDELPHYDPADLIKPDEEDPEYFFLFVSDGSVAVREGLNAEDKKRAMETIRIFNLNGALREMRRSAIAGYTDLGMEFMKIVESGDLTREQCIELYKDELAATAYLPFSTAIKHTLISA</sequence>
<dbReference type="Gene3D" id="1.10.30.50">
    <property type="match status" value="1"/>
</dbReference>
<reference evidence="1 2" key="1">
    <citation type="submission" date="2023-08" db="EMBL/GenBank/DDBJ databases">
        <title>Draft genome sequence of Janthinobacterium lividum.</title>
        <authorList>
            <person name="Chun B.H."/>
            <person name="Lee Y."/>
        </authorList>
    </citation>
    <scope>NUCLEOTIDE SEQUENCE [LARGE SCALE GENOMIC DNA]</scope>
    <source>
        <strain evidence="1 2">AMJK</strain>
    </source>
</reference>